<dbReference type="EMBL" id="JBGMDY010000011">
    <property type="protein sequence ID" value="KAL2317008.1"/>
    <property type="molecule type" value="Genomic_DNA"/>
</dbReference>
<feature type="compositionally biased region" description="Basic residues" evidence="1">
    <location>
        <begin position="73"/>
        <end position="89"/>
    </location>
</feature>
<comment type="caution">
    <text evidence="2">The sequence shown here is derived from an EMBL/GenBank/DDBJ whole genome shotgun (WGS) entry which is preliminary data.</text>
</comment>
<gene>
    <name evidence="2" type="ORF">Fmac_030884</name>
</gene>
<name>A0ABD1L0G6_9FABA</name>
<proteinExistence type="predicted"/>
<dbReference type="AlphaFoldDB" id="A0ABD1L0G6"/>
<protein>
    <submittedName>
        <fullName evidence="2">Uncharacterized protein</fullName>
    </submittedName>
</protein>
<dbReference type="Proteomes" id="UP001603857">
    <property type="component" value="Unassembled WGS sequence"/>
</dbReference>
<accession>A0ABD1L0G6</accession>
<feature type="region of interest" description="Disordered" evidence="1">
    <location>
        <begin position="22"/>
        <end position="90"/>
    </location>
</feature>
<evidence type="ECO:0000313" key="3">
    <source>
        <dbReference type="Proteomes" id="UP001603857"/>
    </source>
</evidence>
<evidence type="ECO:0000256" key="1">
    <source>
        <dbReference type="SAM" id="MobiDB-lite"/>
    </source>
</evidence>
<evidence type="ECO:0000313" key="2">
    <source>
        <dbReference type="EMBL" id="KAL2317008.1"/>
    </source>
</evidence>
<sequence length="205" mass="23167">MHPSYFSFLLSFSNFSHTQASSGAAAAAPPPSVRPHSAPSHRQPDPVQRRQQTPLGRLCRRHPRPPQQQARLARNHRHRRGSLRRLRRRPAYDAVNLHPRTNLCMHAEEAERTCCTSLRTTFSEGTLPKQRKHSQHLELELSQMSLPGPSLLLIAQWIEILSATCLLATDNPLRWQPQSNQPHCDAVTLIITLSIAMSSLSFECV</sequence>
<keyword evidence="3" id="KW-1185">Reference proteome</keyword>
<organism evidence="2 3">
    <name type="scientific">Flemingia macrophylla</name>
    <dbReference type="NCBI Taxonomy" id="520843"/>
    <lineage>
        <taxon>Eukaryota</taxon>
        <taxon>Viridiplantae</taxon>
        <taxon>Streptophyta</taxon>
        <taxon>Embryophyta</taxon>
        <taxon>Tracheophyta</taxon>
        <taxon>Spermatophyta</taxon>
        <taxon>Magnoliopsida</taxon>
        <taxon>eudicotyledons</taxon>
        <taxon>Gunneridae</taxon>
        <taxon>Pentapetalae</taxon>
        <taxon>rosids</taxon>
        <taxon>fabids</taxon>
        <taxon>Fabales</taxon>
        <taxon>Fabaceae</taxon>
        <taxon>Papilionoideae</taxon>
        <taxon>50 kb inversion clade</taxon>
        <taxon>NPAAA clade</taxon>
        <taxon>indigoferoid/millettioid clade</taxon>
        <taxon>Phaseoleae</taxon>
        <taxon>Flemingia</taxon>
    </lineage>
</organism>
<reference evidence="2 3" key="1">
    <citation type="submission" date="2024-08" db="EMBL/GenBank/DDBJ databases">
        <title>Insights into the chromosomal genome structure of Flemingia macrophylla.</title>
        <authorList>
            <person name="Ding Y."/>
            <person name="Zhao Y."/>
            <person name="Bi W."/>
            <person name="Wu M."/>
            <person name="Zhao G."/>
            <person name="Gong Y."/>
            <person name="Li W."/>
            <person name="Zhang P."/>
        </authorList>
    </citation>
    <scope>NUCLEOTIDE SEQUENCE [LARGE SCALE GENOMIC DNA]</scope>
    <source>
        <strain evidence="2">DYQJB</strain>
        <tissue evidence="2">Leaf</tissue>
    </source>
</reference>